<name>A0A381DKD5_9BACT</name>
<gene>
    <name evidence="2" type="ORF">NCTC12475_01354</name>
</gene>
<dbReference type="Proteomes" id="UP000254920">
    <property type="component" value="Unassembled WGS sequence"/>
</dbReference>
<protein>
    <submittedName>
        <fullName evidence="2">Protein of uncharacterized function (DUF448)</fullName>
    </submittedName>
</protein>
<dbReference type="InterPro" id="IPR035931">
    <property type="entry name" value="YlxR-like_sf"/>
</dbReference>
<dbReference type="Gene3D" id="3.30.1230.10">
    <property type="entry name" value="YlxR-like"/>
    <property type="match status" value="1"/>
</dbReference>
<keyword evidence="3" id="KW-1185">Reference proteome</keyword>
<reference evidence="2 3" key="1">
    <citation type="submission" date="2018-06" db="EMBL/GenBank/DDBJ databases">
        <authorList>
            <consortium name="Pathogen Informatics"/>
            <person name="Doyle S."/>
        </authorList>
    </citation>
    <scope>NUCLEOTIDE SEQUENCE [LARGE SCALE GENOMIC DNA]</scope>
    <source>
        <strain evidence="2 3">NCTC12475</strain>
    </source>
</reference>
<dbReference type="AlphaFoldDB" id="A0A381DKD5"/>
<evidence type="ECO:0000259" key="1">
    <source>
        <dbReference type="Pfam" id="PF04296"/>
    </source>
</evidence>
<evidence type="ECO:0000313" key="3">
    <source>
        <dbReference type="Proteomes" id="UP000254920"/>
    </source>
</evidence>
<organism evidence="2 3">
    <name type="scientific">Campylobacter sputorum subsp. sputorum</name>
    <dbReference type="NCBI Taxonomy" id="32024"/>
    <lineage>
        <taxon>Bacteria</taxon>
        <taxon>Pseudomonadati</taxon>
        <taxon>Campylobacterota</taxon>
        <taxon>Epsilonproteobacteria</taxon>
        <taxon>Campylobacterales</taxon>
        <taxon>Campylobacteraceae</taxon>
        <taxon>Campylobacter</taxon>
    </lineage>
</organism>
<proteinExistence type="predicted"/>
<dbReference type="SUPFAM" id="SSF64376">
    <property type="entry name" value="YlxR-like"/>
    <property type="match status" value="1"/>
</dbReference>
<feature type="domain" description="YlxR" evidence="1">
    <location>
        <begin position="1"/>
        <end position="69"/>
    </location>
</feature>
<dbReference type="EMBL" id="UFVD01000001">
    <property type="protein sequence ID" value="SUX11139.1"/>
    <property type="molecule type" value="Genomic_DNA"/>
</dbReference>
<accession>A0A381DKD5</accession>
<sequence>MCVVCKNRFPQKELCRYEAKNQDIKHWNGVGRSFYICMHCLEKDMKFIKKPLGRYIKDIHKITEQDLKEKLVNGECED</sequence>
<evidence type="ECO:0000313" key="2">
    <source>
        <dbReference type="EMBL" id="SUX11139.1"/>
    </source>
</evidence>
<dbReference type="Pfam" id="PF04296">
    <property type="entry name" value="YlxR"/>
    <property type="match status" value="1"/>
</dbReference>
<dbReference type="InterPro" id="IPR007393">
    <property type="entry name" value="YlxR_dom"/>
</dbReference>
<dbReference type="STRING" id="32024.GCA_000788295_01618"/>